<sequence>MDLRCKCLILVVFSLILINLISADFSTQSLTSSILSRILCQSCGTSKSCKLRYCLRGRFNDNFSLTL</sequence>
<organism evidence="2 3">
    <name type="scientific">Patella caerulea</name>
    <name type="common">Rayed Mediterranean limpet</name>
    <dbReference type="NCBI Taxonomy" id="87958"/>
    <lineage>
        <taxon>Eukaryota</taxon>
        <taxon>Metazoa</taxon>
        <taxon>Spiralia</taxon>
        <taxon>Lophotrochozoa</taxon>
        <taxon>Mollusca</taxon>
        <taxon>Gastropoda</taxon>
        <taxon>Patellogastropoda</taxon>
        <taxon>Patelloidea</taxon>
        <taxon>Patellidae</taxon>
        <taxon>Patella</taxon>
    </lineage>
</organism>
<name>A0AAN8K2B3_PATCE</name>
<proteinExistence type="predicted"/>
<dbReference type="AlphaFoldDB" id="A0AAN8K2B3"/>
<dbReference type="Proteomes" id="UP001347796">
    <property type="component" value="Unassembled WGS sequence"/>
</dbReference>
<comment type="caution">
    <text evidence="2">The sequence shown here is derived from an EMBL/GenBank/DDBJ whole genome shotgun (WGS) entry which is preliminary data.</text>
</comment>
<evidence type="ECO:0000313" key="2">
    <source>
        <dbReference type="EMBL" id="KAK6187911.1"/>
    </source>
</evidence>
<gene>
    <name evidence="2" type="ORF">SNE40_005833</name>
</gene>
<evidence type="ECO:0000256" key="1">
    <source>
        <dbReference type="SAM" id="SignalP"/>
    </source>
</evidence>
<feature type="signal peptide" evidence="1">
    <location>
        <begin position="1"/>
        <end position="23"/>
    </location>
</feature>
<dbReference type="EMBL" id="JAZGQO010000004">
    <property type="protein sequence ID" value="KAK6187911.1"/>
    <property type="molecule type" value="Genomic_DNA"/>
</dbReference>
<feature type="chain" id="PRO_5042989666" evidence="1">
    <location>
        <begin position="24"/>
        <end position="67"/>
    </location>
</feature>
<keyword evidence="1" id="KW-0732">Signal</keyword>
<reference evidence="2 3" key="1">
    <citation type="submission" date="2024-01" db="EMBL/GenBank/DDBJ databases">
        <title>The genome of the rayed Mediterranean limpet Patella caerulea (Linnaeus, 1758).</title>
        <authorList>
            <person name="Anh-Thu Weber A."/>
            <person name="Halstead-Nussloch G."/>
        </authorList>
    </citation>
    <scope>NUCLEOTIDE SEQUENCE [LARGE SCALE GENOMIC DNA]</scope>
    <source>
        <strain evidence="2">AATW-2023a</strain>
        <tissue evidence="2">Whole specimen</tissue>
    </source>
</reference>
<protein>
    <submittedName>
        <fullName evidence="2">Uncharacterized protein</fullName>
    </submittedName>
</protein>
<keyword evidence="3" id="KW-1185">Reference proteome</keyword>
<accession>A0AAN8K2B3</accession>
<evidence type="ECO:0000313" key="3">
    <source>
        <dbReference type="Proteomes" id="UP001347796"/>
    </source>
</evidence>